<keyword evidence="3" id="KW-1185">Reference proteome</keyword>
<accession>A0AAN9KUF7</accession>
<protein>
    <submittedName>
        <fullName evidence="2">Uncharacterized protein</fullName>
    </submittedName>
</protein>
<feature type="compositionally biased region" description="Basic residues" evidence="1">
    <location>
        <begin position="25"/>
        <end position="34"/>
    </location>
</feature>
<evidence type="ECO:0000256" key="1">
    <source>
        <dbReference type="SAM" id="MobiDB-lite"/>
    </source>
</evidence>
<sequence>MKLLRITWLIRERALGLSKREKGQREKRRLAGKMRRPDCKGDYNAGEGETATSATTISLASTFNFREVNLKPGGQWPLVLKVRGEPMAANKGLQQEEEDKRKVIMAKLGYSVDGGSNKVQRNRGLGPDSVLVGYEGLEGCLPFC</sequence>
<dbReference type="EMBL" id="JAYMYQ010000006">
    <property type="protein sequence ID" value="KAK7324150.1"/>
    <property type="molecule type" value="Genomic_DNA"/>
</dbReference>
<organism evidence="2 3">
    <name type="scientific">Canavalia gladiata</name>
    <name type="common">Sword bean</name>
    <name type="synonym">Dolichos gladiatus</name>
    <dbReference type="NCBI Taxonomy" id="3824"/>
    <lineage>
        <taxon>Eukaryota</taxon>
        <taxon>Viridiplantae</taxon>
        <taxon>Streptophyta</taxon>
        <taxon>Embryophyta</taxon>
        <taxon>Tracheophyta</taxon>
        <taxon>Spermatophyta</taxon>
        <taxon>Magnoliopsida</taxon>
        <taxon>eudicotyledons</taxon>
        <taxon>Gunneridae</taxon>
        <taxon>Pentapetalae</taxon>
        <taxon>rosids</taxon>
        <taxon>fabids</taxon>
        <taxon>Fabales</taxon>
        <taxon>Fabaceae</taxon>
        <taxon>Papilionoideae</taxon>
        <taxon>50 kb inversion clade</taxon>
        <taxon>NPAAA clade</taxon>
        <taxon>indigoferoid/millettioid clade</taxon>
        <taxon>Phaseoleae</taxon>
        <taxon>Canavalia</taxon>
    </lineage>
</organism>
<dbReference type="AlphaFoldDB" id="A0AAN9KUF7"/>
<reference evidence="2 3" key="1">
    <citation type="submission" date="2024-01" db="EMBL/GenBank/DDBJ databases">
        <title>The genomes of 5 underutilized Papilionoideae crops provide insights into root nodulation and disease resistanc.</title>
        <authorList>
            <person name="Jiang F."/>
        </authorList>
    </citation>
    <scope>NUCLEOTIDE SEQUENCE [LARGE SCALE GENOMIC DNA]</scope>
    <source>
        <strain evidence="2">LVBAO_FW01</strain>
        <tissue evidence="2">Leaves</tissue>
    </source>
</reference>
<name>A0AAN9KUF7_CANGL</name>
<dbReference type="Proteomes" id="UP001367508">
    <property type="component" value="Unassembled WGS sequence"/>
</dbReference>
<feature type="region of interest" description="Disordered" evidence="1">
    <location>
        <begin position="20"/>
        <end position="48"/>
    </location>
</feature>
<proteinExistence type="predicted"/>
<gene>
    <name evidence="2" type="ORF">VNO77_27673</name>
</gene>
<comment type="caution">
    <text evidence="2">The sequence shown here is derived from an EMBL/GenBank/DDBJ whole genome shotgun (WGS) entry which is preliminary data.</text>
</comment>
<evidence type="ECO:0000313" key="3">
    <source>
        <dbReference type="Proteomes" id="UP001367508"/>
    </source>
</evidence>
<evidence type="ECO:0000313" key="2">
    <source>
        <dbReference type="EMBL" id="KAK7324150.1"/>
    </source>
</evidence>